<evidence type="ECO:0000256" key="1">
    <source>
        <dbReference type="ARBA" id="ARBA00022679"/>
    </source>
</evidence>
<sequence length="240" mass="26227">MLFAAGLGTRLKPITDFIPKALVEVNGEPILGYQIRRLATFGFTTIVVNVHHHAEKVIAYLSSLEIPGVEVLISNESDQLLDTGGGLWKVANLLSGNEPFLVHNVDILSNINLAEVYHQHAQSQVLASLVVSNRPSSRRFLFNADGLLRGWENVNTNEKKLPCSEVENLVAAAFSGIHIVNPAIFNHHSQLGAFSIVDVYLSLCCQFSIHALNLSNSMILDIGTLPKLEEANRLVSEGVL</sequence>
<accession>A0A1G6H4L8</accession>
<dbReference type="PANTHER" id="PTHR43584:SF8">
    <property type="entry name" value="N-ACETYLMURAMATE ALPHA-1-PHOSPHATE URIDYLYLTRANSFERASE"/>
    <property type="match status" value="1"/>
</dbReference>
<dbReference type="Pfam" id="PF00483">
    <property type="entry name" value="NTP_transferase"/>
    <property type="match status" value="1"/>
</dbReference>
<dbReference type="InterPro" id="IPR005835">
    <property type="entry name" value="NTP_transferase_dom"/>
</dbReference>
<dbReference type="Proteomes" id="UP000199452">
    <property type="component" value="Unassembled WGS sequence"/>
</dbReference>
<name>A0A1G6H4L8_9BACT</name>
<evidence type="ECO:0000313" key="4">
    <source>
        <dbReference type="EMBL" id="SDB89222.1"/>
    </source>
</evidence>
<feature type="domain" description="Nucleotidyl transferase" evidence="3">
    <location>
        <begin position="2"/>
        <end position="139"/>
    </location>
</feature>
<dbReference type="Gene3D" id="3.90.550.10">
    <property type="entry name" value="Spore Coat Polysaccharide Biosynthesis Protein SpsA, Chain A"/>
    <property type="match status" value="1"/>
</dbReference>
<dbReference type="PANTHER" id="PTHR43584">
    <property type="entry name" value="NUCLEOTIDYL TRANSFERASE"/>
    <property type="match status" value="1"/>
</dbReference>
<dbReference type="EMBL" id="FMYP01000007">
    <property type="protein sequence ID" value="SDB89222.1"/>
    <property type="molecule type" value="Genomic_DNA"/>
</dbReference>
<dbReference type="SUPFAM" id="SSF53448">
    <property type="entry name" value="Nucleotide-diphospho-sugar transferases"/>
    <property type="match status" value="1"/>
</dbReference>
<keyword evidence="5" id="KW-1185">Reference proteome</keyword>
<keyword evidence="1 4" id="KW-0808">Transferase</keyword>
<proteinExistence type="predicted"/>
<dbReference type="GO" id="GO:0016779">
    <property type="term" value="F:nucleotidyltransferase activity"/>
    <property type="evidence" value="ECO:0007669"/>
    <property type="project" value="UniProtKB-KW"/>
</dbReference>
<organism evidence="4 5">
    <name type="scientific">Williamwhitmania taraxaci</name>
    <dbReference type="NCBI Taxonomy" id="1640674"/>
    <lineage>
        <taxon>Bacteria</taxon>
        <taxon>Pseudomonadati</taxon>
        <taxon>Bacteroidota</taxon>
        <taxon>Bacteroidia</taxon>
        <taxon>Bacteroidales</taxon>
        <taxon>Williamwhitmaniaceae</taxon>
        <taxon>Williamwhitmania</taxon>
    </lineage>
</organism>
<dbReference type="AlphaFoldDB" id="A0A1G6H4L8"/>
<dbReference type="InterPro" id="IPR050065">
    <property type="entry name" value="GlmU-like"/>
</dbReference>
<keyword evidence="2" id="KW-0548">Nucleotidyltransferase</keyword>
<protein>
    <submittedName>
        <fullName evidence="4">Nucleotidyl transferase</fullName>
    </submittedName>
</protein>
<gene>
    <name evidence="4" type="ORF">SAMN05216323_10074</name>
</gene>
<dbReference type="InterPro" id="IPR029044">
    <property type="entry name" value="Nucleotide-diphossugar_trans"/>
</dbReference>
<evidence type="ECO:0000256" key="2">
    <source>
        <dbReference type="ARBA" id="ARBA00022695"/>
    </source>
</evidence>
<reference evidence="4 5" key="1">
    <citation type="submission" date="2016-09" db="EMBL/GenBank/DDBJ databases">
        <authorList>
            <person name="Capua I."/>
            <person name="De Benedictis P."/>
            <person name="Joannis T."/>
            <person name="Lombin L.H."/>
            <person name="Cattoli G."/>
        </authorList>
    </citation>
    <scope>NUCLEOTIDE SEQUENCE [LARGE SCALE GENOMIC DNA]</scope>
    <source>
        <strain evidence="4 5">A7P-90m</strain>
    </source>
</reference>
<dbReference type="STRING" id="1640674.SAMN05216323_10074"/>
<evidence type="ECO:0000259" key="3">
    <source>
        <dbReference type="Pfam" id="PF00483"/>
    </source>
</evidence>
<evidence type="ECO:0000313" key="5">
    <source>
        <dbReference type="Proteomes" id="UP000199452"/>
    </source>
</evidence>